<gene>
    <name evidence="2" type="ORF">I603_1224</name>
</gene>
<evidence type="ECO:0000313" key="3">
    <source>
        <dbReference type="Proteomes" id="UP000092484"/>
    </source>
</evidence>
<dbReference type="InterPro" id="IPR007838">
    <property type="entry name" value="Cell_div_ZapA-like"/>
</dbReference>
<organism evidence="2 3">
    <name type="scientific">Erythrobacter dokdonensis DSW-74</name>
    <dbReference type="NCBI Taxonomy" id="1300349"/>
    <lineage>
        <taxon>Bacteria</taxon>
        <taxon>Pseudomonadati</taxon>
        <taxon>Pseudomonadota</taxon>
        <taxon>Alphaproteobacteria</taxon>
        <taxon>Sphingomonadales</taxon>
        <taxon>Erythrobacteraceae</taxon>
        <taxon>Erythrobacter/Porphyrobacter group</taxon>
        <taxon>Erythrobacter</taxon>
    </lineage>
</organism>
<keyword evidence="3" id="KW-1185">Reference proteome</keyword>
<protein>
    <submittedName>
        <fullName evidence="2">Cell division protein ZapA</fullName>
    </submittedName>
</protein>
<dbReference type="GO" id="GO:0051301">
    <property type="term" value="P:cell division"/>
    <property type="evidence" value="ECO:0007669"/>
    <property type="project" value="UniProtKB-KW"/>
</dbReference>
<dbReference type="SUPFAM" id="SSF102829">
    <property type="entry name" value="Cell division protein ZapA-like"/>
    <property type="match status" value="1"/>
</dbReference>
<keyword evidence="2" id="KW-0131">Cell cycle</keyword>
<feature type="region of interest" description="Disordered" evidence="1">
    <location>
        <begin position="99"/>
        <end position="126"/>
    </location>
</feature>
<comment type="caution">
    <text evidence="2">The sequence shown here is derived from an EMBL/GenBank/DDBJ whole genome shotgun (WGS) entry which is preliminary data.</text>
</comment>
<dbReference type="Pfam" id="PF05164">
    <property type="entry name" value="ZapA"/>
    <property type="match status" value="1"/>
</dbReference>
<sequence length="155" mass="15583">MSTVTLTIGPKSYPVACADGEEAHIEALGAMIAEKYALLGSARAPTEAQNLLFAALFLADELAETRKGGTAPSAMPGAAGDEETAALRTELARLEAELAKARAAPAAPAPSPAPAPQGDLFGGPEAAEKIAERLEALAERAEASAAALEAFGANA</sequence>
<dbReference type="STRING" id="1300349.I603_1224"/>
<keyword evidence="2" id="KW-0132">Cell division</keyword>
<reference evidence="2 3" key="1">
    <citation type="submission" date="2016-06" db="EMBL/GenBank/DDBJ databases">
        <title>Genome sequence of Porphyrobacter dokdonensis DSW-74.</title>
        <authorList>
            <person name="Kim J.F."/>
            <person name="Song J.Y."/>
        </authorList>
    </citation>
    <scope>NUCLEOTIDE SEQUENCE [LARGE SCALE GENOMIC DNA]</scope>
    <source>
        <strain evidence="2 3">DSW-74</strain>
    </source>
</reference>
<evidence type="ECO:0000256" key="1">
    <source>
        <dbReference type="SAM" id="MobiDB-lite"/>
    </source>
</evidence>
<name>A0A1A7BJ91_9SPHN</name>
<dbReference type="Proteomes" id="UP000092484">
    <property type="component" value="Unassembled WGS sequence"/>
</dbReference>
<dbReference type="EMBL" id="LZYB01000002">
    <property type="protein sequence ID" value="OBV11781.1"/>
    <property type="molecule type" value="Genomic_DNA"/>
</dbReference>
<dbReference type="RefSeq" id="WP_068863082.1">
    <property type="nucleotide sequence ID" value="NZ_LZYB01000002.1"/>
</dbReference>
<accession>A0A1A7BJ91</accession>
<dbReference type="InterPro" id="IPR036192">
    <property type="entry name" value="Cell_div_ZapA-like_sf"/>
</dbReference>
<proteinExistence type="predicted"/>
<evidence type="ECO:0000313" key="2">
    <source>
        <dbReference type="EMBL" id="OBV11781.1"/>
    </source>
</evidence>
<dbReference type="AlphaFoldDB" id="A0A1A7BJ91"/>